<evidence type="ECO:0000259" key="5">
    <source>
        <dbReference type="Pfam" id="PF00177"/>
    </source>
</evidence>
<evidence type="ECO:0000256" key="2">
    <source>
        <dbReference type="ARBA" id="ARBA00022980"/>
    </source>
</evidence>
<dbReference type="OrthoDB" id="9972728at2759"/>
<gene>
    <name evidence="7" type="ORF">B7P43_G07457</name>
</gene>
<evidence type="ECO:0008006" key="9">
    <source>
        <dbReference type="Google" id="ProtNLM"/>
    </source>
</evidence>
<dbReference type="AlphaFoldDB" id="A0A2J7RDM4"/>
<evidence type="ECO:0000256" key="3">
    <source>
        <dbReference type="ARBA" id="ARBA00023274"/>
    </source>
</evidence>
<accession>A0A2J7RDM4</accession>
<keyword evidence="2" id="KW-0689">Ribosomal protein</keyword>
<comment type="caution">
    <text evidence="7">The sequence shown here is derived from an EMBL/GenBank/DDBJ whole genome shotgun (WGS) entry which is preliminary data.</text>
</comment>
<evidence type="ECO:0000259" key="6">
    <source>
        <dbReference type="Pfam" id="PF13843"/>
    </source>
</evidence>
<dbReference type="CDD" id="cd14870">
    <property type="entry name" value="uS7_Mitochondria_Mammalian"/>
    <property type="match status" value="1"/>
</dbReference>
<dbReference type="PANTHER" id="PTHR11205">
    <property type="entry name" value="RIBOSOMAL PROTEIN S7"/>
    <property type="match status" value="1"/>
</dbReference>
<dbReference type="SUPFAM" id="SSF47973">
    <property type="entry name" value="Ribosomal protein S7"/>
    <property type="match status" value="1"/>
</dbReference>
<protein>
    <recommendedName>
        <fullName evidence="9">Ribosomal protein S7 domain-containing protein</fullName>
    </recommendedName>
</protein>
<sequence>YSMYGPQFVEPIYKKEQQESMYESGEVENILHVPVKAARVDATCSVFHDDLVRKFTNHVMKDGNKVLARELVEKAFQKIKRIQLQRYHGADDSEKKASIETNPLKIFHMALTNTKPVLQLTPIKRGGVTYQVPVPITDNRARFMAMKWLILAARDKDLRVHFPEKLAWELVDAAANQMEPQKRARYSKLLDAEELEEILMEEESDEELEDINEFTEPRANMSSDEAEETEIRFRDRRPGDSPKVLDFTGPLSGINRSAAPNINAQSSPFSIFILFFQQIFQILLQETNRYFLQFMACQDAPGPSVQLPDVTIEEIYNFLAIIIQMGHDQQDTLKDYWSRDEQYYTPFYRNTMV</sequence>
<dbReference type="FunCoup" id="A0A2J7RDM4">
    <property type="interactions" value="579"/>
</dbReference>
<reference evidence="7 8" key="1">
    <citation type="submission" date="2017-12" db="EMBL/GenBank/DDBJ databases">
        <title>Hemimetabolous genomes reveal molecular basis of termite eusociality.</title>
        <authorList>
            <person name="Harrison M.C."/>
            <person name="Jongepier E."/>
            <person name="Robertson H.M."/>
            <person name="Arning N."/>
            <person name="Bitard-Feildel T."/>
            <person name="Chao H."/>
            <person name="Childers C.P."/>
            <person name="Dinh H."/>
            <person name="Doddapaneni H."/>
            <person name="Dugan S."/>
            <person name="Gowin J."/>
            <person name="Greiner C."/>
            <person name="Han Y."/>
            <person name="Hu H."/>
            <person name="Hughes D.S.T."/>
            <person name="Huylmans A.-K."/>
            <person name="Kemena C."/>
            <person name="Kremer L.P.M."/>
            <person name="Lee S.L."/>
            <person name="Lopez-Ezquerra A."/>
            <person name="Mallet L."/>
            <person name="Monroy-Kuhn J.M."/>
            <person name="Moser A."/>
            <person name="Murali S.C."/>
            <person name="Muzny D.M."/>
            <person name="Otani S."/>
            <person name="Piulachs M.-D."/>
            <person name="Poelchau M."/>
            <person name="Qu J."/>
            <person name="Schaub F."/>
            <person name="Wada-Katsumata A."/>
            <person name="Worley K.C."/>
            <person name="Xie Q."/>
            <person name="Ylla G."/>
            <person name="Poulsen M."/>
            <person name="Gibbs R.A."/>
            <person name="Schal C."/>
            <person name="Richards S."/>
            <person name="Belles X."/>
            <person name="Korb J."/>
            <person name="Bornberg-Bauer E."/>
        </authorList>
    </citation>
    <scope>NUCLEOTIDE SEQUENCE [LARGE SCALE GENOMIC DNA]</scope>
    <source>
        <tissue evidence="7">Whole body</tissue>
    </source>
</reference>
<dbReference type="Pfam" id="PF00177">
    <property type="entry name" value="Ribosomal_S7"/>
    <property type="match status" value="1"/>
</dbReference>
<dbReference type="Proteomes" id="UP000235965">
    <property type="component" value="Unassembled WGS sequence"/>
</dbReference>
<proteinExistence type="inferred from homology"/>
<feature type="region of interest" description="Disordered" evidence="4">
    <location>
        <begin position="218"/>
        <end position="244"/>
    </location>
</feature>
<keyword evidence="3" id="KW-0687">Ribonucleoprotein</keyword>
<evidence type="ECO:0000313" key="7">
    <source>
        <dbReference type="EMBL" id="PNF38931.1"/>
    </source>
</evidence>
<keyword evidence="8" id="KW-1185">Reference proteome</keyword>
<dbReference type="InterPro" id="IPR000235">
    <property type="entry name" value="Ribosomal_uS7"/>
</dbReference>
<dbReference type="InterPro" id="IPR029526">
    <property type="entry name" value="PGBD"/>
</dbReference>
<name>A0A2J7RDM4_9NEOP</name>
<comment type="similarity">
    <text evidence="1">Belongs to the universal ribosomal protein uS7 family.</text>
</comment>
<evidence type="ECO:0000313" key="8">
    <source>
        <dbReference type="Proteomes" id="UP000235965"/>
    </source>
</evidence>
<evidence type="ECO:0000256" key="4">
    <source>
        <dbReference type="SAM" id="MobiDB-lite"/>
    </source>
</evidence>
<evidence type="ECO:0000256" key="1">
    <source>
        <dbReference type="ARBA" id="ARBA00007151"/>
    </source>
</evidence>
<dbReference type="InterPro" id="IPR036823">
    <property type="entry name" value="Ribosomal_uS7_dom_sf"/>
</dbReference>
<dbReference type="STRING" id="105785.A0A2J7RDM4"/>
<dbReference type="GO" id="GO:1990904">
    <property type="term" value="C:ribonucleoprotein complex"/>
    <property type="evidence" value="ECO:0007669"/>
    <property type="project" value="UniProtKB-KW"/>
</dbReference>
<organism evidence="7 8">
    <name type="scientific">Cryptotermes secundus</name>
    <dbReference type="NCBI Taxonomy" id="105785"/>
    <lineage>
        <taxon>Eukaryota</taxon>
        <taxon>Metazoa</taxon>
        <taxon>Ecdysozoa</taxon>
        <taxon>Arthropoda</taxon>
        <taxon>Hexapoda</taxon>
        <taxon>Insecta</taxon>
        <taxon>Pterygota</taxon>
        <taxon>Neoptera</taxon>
        <taxon>Polyneoptera</taxon>
        <taxon>Dictyoptera</taxon>
        <taxon>Blattodea</taxon>
        <taxon>Blattoidea</taxon>
        <taxon>Termitoidae</taxon>
        <taxon>Kalotermitidae</taxon>
        <taxon>Cryptotermitinae</taxon>
        <taxon>Cryptotermes</taxon>
    </lineage>
</organism>
<dbReference type="Gene3D" id="1.10.455.10">
    <property type="entry name" value="Ribosomal protein S7 domain"/>
    <property type="match status" value="1"/>
</dbReference>
<dbReference type="EMBL" id="NEVH01005288">
    <property type="protein sequence ID" value="PNF38931.1"/>
    <property type="molecule type" value="Genomic_DNA"/>
</dbReference>
<dbReference type="Pfam" id="PF13843">
    <property type="entry name" value="DDE_Tnp_1_7"/>
    <property type="match status" value="1"/>
</dbReference>
<feature type="domain" description="Small ribosomal subunit protein uS7" evidence="5">
    <location>
        <begin position="44"/>
        <end position="178"/>
    </location>
</feature>
<feature type="domain" description="PiggyBac transposable element-derived protein" evidence="6">
    <location>
        <begin position="267"/>
        <end position="352"/>
    </location>
</feature>
<dbReference type="InterPro" id="IPR023798">
    <property type="entry name" value="Ribosomal_uS7_dom"/>
</dbReference>
<dbReference type="GO" id="GO:0005840">
    <property type="term" value="C:ribosome"/>
    <property type="evidence" value="ECO:0007669"/>
    <property type="project" value="UniProtKB-KW"/>
</dbReference>
<dbReference type="GO" id="GO:0006412">
    <property type="term" value="P:translation"/>
    <property type="evidence" value="ECO:0007669"/>
    <property type="project" value="InterPro"/>
</dbReference>
<feature type="non-terminal residue" evidence="7">
    <location>
        <position position="1"/>
    </location>
</feature>
<dbReference type="InParanoid" id="A0A2J7RDM4"/>
<feature type="compositionally biased region" description="Basic and acidic residues" evidence="4">
    <location>
        <begin position="229"/>
        <end position="240"/>
    </location>
</feature>